<dbReference type="InterPro" id="IPR013087">
    <property type="entry name" value="Znf_C2H2_type"/>
</dbReference>
<evidence type="ECO:0000256" key="3">
    <source>
        <dbReference type="ARBA" id="ARBA00022771"/>
    </source>
</evidence>
<evidence type="ECO:0000256" key="2">
    <source>
        <dbReference type="ARBA" id="ARBA00022737"/>
    </source>
</evidence>
<dbReference type="GO" id="GO:0008270">
    <property type="term" value="F:zinc ion binding"/>
    <property type="evidence" value="ECO:0007669"/>
    <property type="project" value="UniProtKB-KW"/>
</dbReference>
<dbReference type="VEuPathDB" id="FungiDB:GLRG_11330"/>
<dbReference type="PROSITE" id="PS00028">
    <property type="entry name" value="ZINC_FINGER_C2H2_1"/>
    <property type="match status" value="3"/>
</dbReference>
<dbReference type="GO" id="GO:0000981">
    <property type="term" value="F:DNA-binding transcription factor activity, RNA polymerase II-specific"/>
    <property type="evidence" value="ECO:0007669"/>
    <property type="project" value="TreeGrafter"/>
</dbReference>
<dbReference type="RefSeq" id="XP_008100186.1">
    <property type="nucleotide sequence ID" value="XM_008101995.1"/>
</dbReference>
<dbReference type="AlphaFoldDB" id="E3QZ78"/>
<evidence type="ECO:0000256" key="5">
    <source>
        <dbReference type="PROSITE-ProRule" id="PRU00042"/>
    </source>
</evidence>
<keyword evidence="8" id="KW-1185">Reference proteome</keyword>
<keyword evidence="4" id="KW-0862">Zinc</keyword>
<dbReference type="Proteomes" id="UP000008782">
    <property type="component" value="Unassembled WGS sequence"/>
</dbReference>
<keyword evidence="1" id="KW-0479">Metal-binding</keyword>
<evidence type="ECO:0000259" key="6">
    <source>
        <dbReference type="PROSITE" id="PS50157"/>
    </source>
</evidence>
<dbReference type="SUPFAM" id="SSF57667">
    <property type="entry name" value="beta-beta-alpha zinc fingers"/>
    <property type="match status" value="2"/>
</dbReference>
<dbReference type="STRING" id="645133.E3QZ78"/>
<dbReference type="PANTHER" id="PTHR24379:SF127">
    <property type="entry name" value="BLOODY FINGERS-RELATED"/>
    <property type="match status" value="1"/>
</dbReference>
<dbReference type="HOGENOM" id="CLU_075838_0_0_1"/>
<feature type="domain" description="C2H2-type" evidence="6">
    <location>
        <begin position="32"/>
        <end position="61"/>
    </location>
</feature>
<protein>
    <recommendedName>
        <fullName evidence="6">C2H2-type domain-containing protein</fullName>
    </recommendedName>
</protein>
<keyword evidence="3 5" id="KW-0863">Zinc-finger</keyword>
<feature type="domain" description="C2H2-type" evidence="6">
    <location>
        <begin position="196"/>
        <end position="220"/>
    </location>
</feature>
<dbReference type="GO" id="GO:0000977">
    <property type="term" value="F:RNA polymerase II transcription regulatory region sequence-specific DNA binding"/>
    <property type="evidence" value="ECO:0007669"/>
    <property type="project" value="TreeGrafter"/>
</dbReference>
<evidence type="ECO:0000256" key="1">
    <source>
        <dbReference type="ARBA" id="ARBA00022723"/>
    </source>
</evidence>
<evidence type="ECO:0000256" key="4">
    <source>
        <dbReference type="ARBA" id="ARBA00022833"/>
    </source>
</evidence>
<organism evidence="8">
    <name type="scientific">Colletotrichum graminicola (strain M1.001 / M2 / FGSC 10212)</name>
    <name type="common">Maize anthracnose fungus</name>
    <name type="synonym">Glomerella graminicola</name>
    <dbReference type="NCBI Taxonomy" id="645133"/>
    <lineage>
        <taxon>Eukaryota</taxon>
        <taxon>Fungi</taxon>
        <taxon>Dikarya</taxon>
        <taxon>Ascomycota</taxon>
        <taxon>Pezizomycotina</taxon>
        <taxon>Sordariomycetes</taxon>
        <taxon>Hypocreomycetidae</taxon>
        <taxon>Glomerellales</taxon>
        <taxon>Glomerellaceae</taxon>
        <taxon>Colletotrichum</taxon>
        <taxon>Colletotrichum graminicola species complex</taxon>
    </lineage>
</organism>
<name>E3QZ78_COLGM</name>
<dbReference type="OrthoDB" id="6077919at2759"/>
<sequence length="275" mass="31402">MAFACGTCWRTWSTRTARDQHVAAKSHQVPNYECESCDRYFNSQRSVEQHMDALGHWADSASDEPQHYCDFDACSEVFDNEEDLRQHEVEEHFYCDPCDRGFQDLNSINMHRNGKQHRGKNASCRFCNASCVTAAGVFQRLEQGAYPKAPLDRMKVYEAVQRSDPNSVLTKRLLEWSTSTSFEATSESWNADTETFDCFLCGSGFARLDSLNQHLQSPKHQQKLYHCPKQSCRKEFGTLAAVCNHLESGSCNLMSFEAVQETAKRIFDPGRMIAF</sequence>
<gene>
    <name evidence="7" type="ORF">GLRG_11330</name>
</gene>
<dbReference type="eggNOG" id="KOG1721">
    <property type="taxonomic scope" value="Eukaryota"/>
</dbReference>
<keyword evidence="2" id="KW-0677">Repeat</keyword>
<evidence type="ECO:0000313" key="8">
    <source>
        <dbReference type="Proteomes" id="UP000008782"/>
    </source>
</evidence>
<proteinExistence type="predicted"/>
<dbReference type="InterPro" id="IPR036236">
    <property type="entry name" value="Znf_C2H2_sf"/>
</dbReference>
<accession>E3QZ78</accession>
<dbReference type="EMBL" id="GG697412">
    <property type="protein sequence ID" value="EFQ36166.1"/>
    <property type="molecule type" value="Genomic_DNA"/>
</dbReference>
<dbReference type="Pfam" id="PF12171">
    <property type="entry name" value="zf-C2H2_jaz"/>
    <property type="match status" value="1"/>
</dbReference>
<reference evidence="8" key="1">
    <citation type="journal article" date="2012" name="Nat. Genet.">
        <title>Lifestyle transitions in plant pathogenic Colletotrichum fungi deciphered by genome and transcriptome analyses.</title>
        <authorList>
            <person name="O'Connell R.J."/>
            <person name="Thon M.R."/>
            <person name="Hacquard S."/>
            <person name="Amyotte S.G."/>
            <person name="Kleemann J."/>
            <person name="Torres M.F."/>
            <person name="Damm U."/>
            <person name="Buiate E.A."/>
            <person name="Epstein L."/>
            <person name="Alkan N."/>
            <person name="Altmueller J."/>
            <person name="Alvarado-Balderrama L."/>
            <person name="Bauser C.A."/>
            <person name="Becker C."/>
            <person name="Birren B.W."/>
            <person name="Chen Z."/>
            <person name="Choi J."/>
            <person name="Crouch J.A."/>
            <person name="Duvick J.P."/>
            <person name="Farman M.A."/>
            <person name="Gan P."/>
            <person name="Heiman D."/>
            <person name="Henrissat B."/>
            <person name="Howard R.J."/>
            <person name="Kabbage M."/>
            <person name="Koch C."/>
            <person name="Kracher B."/>
            <person name="Kubo Y."/>
            <person name="Law A.D."/>
            <person name="Lebrun M.-H."/>
            <person name="Lee Y.-H."/>
            <person name="Miyara I."/>
            <person name="Moore N."/>
            <person name="Neumann U."/>
            <person name="Nordstroem K."/>
            <person name="Panaccione D.G."/>
            <person name="Panstruga R."/>
            <person name="Place M."/>
            <person name="Proctor R.H."/>
            <person name="Prusky D."/>
            <person name="Rech G."/>
            <person name="Reinhardt R."/>
            <person name="Rollins J.A."/>
            <person name="Rounsley S."/>
            <person name="Schardl C.L."/>
            <person name="Schwartz D.C."/>
            <person name="Shenoy N."/>
            <person name="Shirasu K."/>
            <person name="Sikhakolli U.R."/>
            <person name="Stueber K."/>
            <person name="Sukno S.A."/>
            <person name="Sweigard J.A."/>
            <person name="Takano Y."/>
            <person name="Takahara H."/>
            <person name="Trail F."/>
            <person name="van der Does H.C."/>
            <person name="Voll L.M."/>
            <person name="Will I."/>
            <person name="Young S."/>
            <person name="Zeng Q."/>
            <person name="Zhang J."/>
            <person name="Zhou S."/>
            <person name="Dickman M.B."/>
            <person name="Schulze-Lefert P."/>
            <person name="Ver Loren van Themaat E."/>
            <person name="Ma L.-J."/>
            <person name="Vaillancourt L.J."/>
        </authorList>
    </citation>
    <scope>NUCLEOTIDE SEQUENCE [LARGE SCALE GENOMIC DNA]</scope>
    <source>
        <strain evidence="8">M1.001 / M2 / FGSC 10212</strain>
    </source>
</reference>
<dbReference type="PROSITE" id="PS50157">
    <property type="entry name" value="ZINC_FINGER_C2H2_2"/>
    <property type="match status" value="3"/>
</dbReference>
<feature type="domain" description="C2H2-type" evidence="6">
    <location>
        <begin position="93"/>
        <end position="122"/>
    </location>
</feature>
<evidence type="ECO:0000313" key="7">
    <source>
        <dbReference type="EMBL" id="EFQ36166.1"/>
    </source>
</evidence>
<dbReference type="Pfam" id="PF12874">
    <property type="entry name" value="zf-met"/>
    <property type="match status" value="2"/>
</dbReference>
<dbReference type="GeneID" id="24416694"/>
<dbReference type="PANTHER" id="PTHR24379">
    <property type="entry name" value="KRAB AND ZINC FINGER DOMAIN-CONTAINING"/>
    <property type="match status" value="1"/>
</dbReference>
<dbReference type="SMART" id="SM00355">
    <property type="entry name" value="ZnF_C2H2"/>
    <property type="match status" value="6"/>
</dbReference>
<dbReference type="GO" id="GO:0005634">
    <property type="term" value="C:nucleus"/>
    <property type="evidence" value="ECO:0007669"/>
    <property type="project" value="TreeGrafter"/>
</dbReference>
<dbReference type="Gene3D" id="3.30.160.60">
    <property type="entry name" value="Classic Zinc Finger"/>
    <property type="match status" value="3"/>
</dbReference>
<dbReference type="InterPro" id="IPR022755">
    <property type="entry name" value="Znf_C2H2_jaz"/>
</dbReference>